<dbReference type="Pfam" id="PF00102">
    <property type="entry name" value="Y_phosphatase"/>
    <property type="match status" value="2"/>
</dbReference>
<comment type="similarity">
    <text evidence="1">Belongs to the protein-tyrosine phosphatase family. Non-receptor class subfamily.</text>
</comment>
<gene>
    <name evidence="7" type="ORF">PCON_11021</name>
</gene>
<keyword evidence="8" id="KW-1185">Reference proteome</keyword>
<proteinExistence type="inferred from homology"/>
<organism evidence="7 8">
    <name type="scientific">Pyronema omphalodes (strain CBS 100304)</name>
    <name type="common">Pyronema confluens</name>
    <dbReference type="NCBI Taxonomy" id="1076935"/>
    <lineage>
        <taxon>Eukaryota</taxon>
        <taxon>Fungi</taxon>
        <taxon>Dikarya</taxon>
        <taxon>Ascomycota</taxon>
        <taxon>Pezizomycotina</taxon>
        <taxon>Pezizomycetes</taxon>
        <taxon>Pezizales</taxon>
        <taxon>Pyronemataceae</taxon>
        <taxon>Pyronema</taxon>
    </lineage>
</organism>
<evidence type="ECO:0000313" key="8">
    <source>
        <dbReference type="Proteomes" id="UP000018144"/>
    </source>
</evidence>
<name>U4LQG1_PYROM</name>
<dbReference type="InterPro" id="IPR029021">
    <property type="entry name" value="Prot-tyrosine_phosphatase-like"/>
</dbReference>
<dbReference type="Gene3D" id="3.90.190.10">
    <property type="entry name" value="Protein tyrosine phosphatase superfamily"/>
    <property type="match status" value="2"/>
</dbReference>
<dbReference type="InterPro" id="IPR001763">
    <property type="entry name" value="Rhodanese-like_dom"/>
</dbReference>
<dbReference type="PRINTS" id="PR00700">
    <property type="entry name" value="PRTYPHPHTASE"/>
</dbReference>
<dbReference type="GO" id="GO:0004725">
    <property type="term" value="F:protein tyrosine phosphatase activity"/>
    <property type="evidence" value="ECO:0007669"/>
    <property type="project" value="UniProtKB-EC"/>
</dbReference>
<feature type="compositionally biased region" description="Low complexity" evidence="3">
    <location>
        <begin position="893"/>
        <end position="909"/>
    </location>
</feature>
<evidence type="ECO:0000313" key="7">
    <source>
        <dbReference type="EMBL" id="CCX31580.1"/>
    </source>
</evidence>
<feature type="region of interest" description="Disordered" evidence="3">
    <location>
        <begin position="170"/>
        <end position="192"/>
    </location>
</feature>
<dbReference type="PANTHER" id="PTHR19134">
    <property type="entry name" value="RECEPTOR-TYPE TYROSINE-PROTEIN PHOSPHATASE"/>
    <property type="match status" value="1"/>
</dbReference>
<keyword evidence="7" id="KW-0675">Receptor</keyword>
<dbReference type="InterPro" id="IPR003595">
    <property type="entry name" value="Tyr_Pase_cat"/>
</dbReference>
<dbReference type="InterPro" id="IPR000387">
    <property type="entry name" value="Tyr_Pase_dom"/>
</dbReference>
<dbReference type="PROSITE" id="PS50055">
    <property type="entry name" value="TYR_PHOSPHATASE_PTP"/>
    <property type="match status" value="1"/>
</dbReference>
<dbReference type="eggNOG" id="KOG0789">
    <property type="taxonomic scope" value="Eukaryota"/>
</dbReference>
<evidence type="ECO:0000256" key="2">
    <source>
        <dbReference type="ARBA" id="ARBA00013064"/>
    </source>
</evidence>
<dbReference type="SUPFAM" id="SSF52799">
    <property type="entry name" value="(Phosphotyrosine protein) phosphatases II"/>
    <property type="match status" value="1"/>
</dbReference>
<evidence type="ECO:0000259" key="6">
    <source>
        <dbReference type="PROSITE" id="PS50206"/>
    </source>
</evidence>
<feature type="domain" description="Rhodanese" evidence="6">
    <location>
        <begin position="240"/>
        <end position="358"/>
    </location>
</feature>
<evidence type="ECO:0000259" key="5">
    <source>
        <dbReference type="PROSITE" id="PS50056"/>
    </source>
</evidence>
<dbReference type="Gene3D" id="3.40.250.10">
    <property type="entry name" value="Rhodanese-like domain"/>
    <property type="match status" value="1"/>
</dbReference>
<dbReference type="EMBL" id="HF935615">
    <property type="protein sequence ID" value="CCX31580.1"/>
    <property type="molecule type" value="Genomic_DNA"/>
</dbReference>
<dbReference type="SUPFAM" id="SSF52821">
    <property type="entry name" value="Rhodanese/Cell cycle control phosphatase"/>
    <property type="match status" value="1"/>
</dbReference>
<dbReference type="PROSITE" id="PS50206">
    <property type="entry name" value="RHODANESE_3"/>
    <property type="match status" value="1"/>
</dbReference>
<feature type="region of interest" description="Disordered" evidence="3">
    <location>
        <begin position="765"/>
        <end position="799"/>
    </location>
</feature>
<accession>U4LQG1</accession>
<dbReference type="SMART" id="SM00404">
    <property type="entry name" value="PTPc_motif"/>
    <property type="match status" value="1"/>
</dbReference>
<feature type="compositionally biased region" description="Polar residues" evidence="3">
    <location>
        <begin position="48"/>
        <end position="59"/>
    </location>
</feature>
<dbReference type="InterPro" id="IPR016130">
    <property type="entry name" value="Tyr_Pase_AS"/>
</dbReference>
<feature type="region of interest" description="Disordered" evidence="3">
    <location>
        <begin position="1"/>
        <end position="69"/>
    </location>
</feature>
<evidence type="ECO:0000256" key="3">
    <source>
        <dbReference type="SAM" id="MobiDB-lite"/>
    </source>
</evidence>
<dbReference type="InterPro" id="IPR036873">
    <property type="entry name" value="Rhodanese-like_dom_sf"/>
</dbReference>
<feature type="domain" description="Tyrosine-protein phosphatase" evidence="4">
    <location>
        <begin position="498"/>
        <end position="725"/>
    </location>
</feature>
<dbReference type="PROSITE" id="PS00383">
    <property type="entry name" value="TYR_PHOSPHATASE_1"/>
    <property type="match status" value="1"/>
</dbReference>
<evidence type="ECO:0000259" key="4">
    <source>
        <dbReference type="PROSITE" id="PS50055"/>
    </source>
</evidence>
<dbReference type="InterPro" id="IPR050348">
    <property type="entry name" value="Protein-Tyr_Phosphatase"/>
</dbReference>
<feature type="compositionally biased region" description="Polar residues" evidence="3">
    <location>
        <begin position="1"/>
        <end position="40"/>
    </location>
</feature>
<dbReference type="CDD" id="cd01446">
    <property type="entry name" value="DSP_MapKP"/>
    <property type="match status" value="1"/>
</dbReference>
<feature type="compositionally biased region" description="Polar residues" evidence="3">
    <location>
        <begin position="768"/>
        <end position="793"/>
    </location>
</feature>
<dbReference type="PROSITE" id="PS50056">
    <property type="entry name" value="TYR_PHOSPHATASE_2"/>
    <property type="match status" value="1"/>
</dbReference>
<dbReference type="SMART" id="SM00450">
    <property type="entry name" value="RHOD"/>
    <property type="match status" value="1"/>
</dbReference>
<dbReference type="Pfam" id="PF00581">
    <property type="entry name" value="Rhodanese"/>
    <property type="match status" value="1"/>
</dbReference>
<dbReference type="AlphaFoldDB" id="U4LQG1"/>
<dbReference type="CDD" id="cd18533">
    <property type="entry name" value="PTP_fungal"/>
    <property type="match status" value="1"/>
</dbReference>
<sequence>MSGLTASTRKSNTTEAPSHNSHSQVRQFHTGPTSSQQQPTFDFPSPQVALSNATETPAENPSAAGGYFNFVNDDPGLGNHSTKNWSPASSSIRSAAARSPLPVLVDNPTTPFQIQTEVLARKLQRKDAPRLDLGSIRSNHTTAFAPASNTVPNLDTLTPQGNDYFSSVRDSSPDRIDIGDNDPWPPLSAPPSLRATPALPSPISMKLPAARSMTLPIPAKDNNTNMIEPAQLSELITQHNTDSLLLLDVRTYKNYSEARIKSAVNLCIPTTLLKRPSFNVTKLSETFANNQDKERFGQWKKMKFIVVYDADSNNLNDSSALTALHTLNKFSREGWDGLPYILKGGFSGFAAIFDNQVDRTPPPKATTPVKGGLSLNGASGPEKVTGGVFNCPLPQSQSVVNPFFSNIRQNMDLIDGVGEIPIQVPTTMSNKNLSQLPTWLNDVACKEDGSKVVADRFLKIEKAEQRRMQDALNVSVVYDSPTSASVRPHTLAGVEKGNKNRYNNIWPYDHSRVKLQEYPTDECDYVNASHISVPHSQKRYIASQAPLPSTFRDFWSMIWEQDVRVIVMLTAESEGGRLKSHNYWNSDQYGSLKLTRIQERKVSLEPPALKASPKRRSVSCSSSQVANDIPYITVRKFTLEHTGCPFMPMREITQLQYTGWPDLGAPAHPSHVLGLVEHTDAVVRASSTSSEHPSRRPVLVHCSAGCGRTGTFCTVDSVIGMMKRQMMHKRMLAKASGANGSAASSAASSAHSNYAPSVSPGSIAPATINGSSQTNGSVNGSSQPNGSATNGTASAPLAHPGAVNGASGILSPNATTAALAQNSGPFFPMTSTNHTTTAGASNSPFFSAAPAPQSSTTPFFSPTGVVNHQSAISALPPPSASQGFQLNLPGALSPSQQASQQASQASQASHLPETSDHGLNLGMGMGTLGLEDDGDWIGREDEDLVYKAVCELRDQRISMVQCLQQYVLCYETVLEWLAKEQSSGEMGGKRKA</sequence>
<reference evidence="7 8" key="1">
    <citation type="journal article" date="2013" name="PLoS Genet.">
        <title>The genome and development-dependent transcriptomes of Pyronema confluens: a window into fungal evolution.</title>
        <authorList>
            <person name="Traeger S."/>
            <person name="Altegoer F."/>
            <person name="Freitag M."/>
            <person name="Gabaldon T."/>
            <person name="Kempken F."/>
            <person name="Kumar A."/>
            <person name="Marcet-Houben M."/>
            <person name="Poggeler S."/>
            <person name="Stajich J.E."/>
            <person name="Nowrousian M."/>
        </authorList>
    </citation>
    <scope>NUCLEOTIDE SEQUENCE [LARGE SCALE GENOMIC DNA]</scope>
    <source>
        <strain evidence="8">CBS 100304</strain>
        <tissue evidence="7">Vegetative mycelium</tissue>
    </source>
</reference>
<dbReference type="InterPro" id="IPR000242">
    <property type="entry name" value="PTP_cat"/>
</dbReference>
<feature type="region of interest" description="Disordered" evidence="3">
    <location>
        <begin position="870"/>
        <end position="920"/>
    </location>
</feature>
<evidence type="ECO:0000256" key="1">
    <source>
        <dbReference type="ARBA" id="ARBA00009649"/>
    </source>
</evidence>
<dbReference type="EC" id="3.1.3.48" evidence="2"/>
<dbReference type="SMART" id="SM00194">
    <property type="entry name" value="PTPc"/>
    <property type="match status" value="1"/>
</dbReference>
<dbReference type="OrthoDB" id="6058203at2759"/>
<dbReference type="PANTHER" id="PTHR19134:SF561">
    <property type="entry name" value="PROTEIN TYROSINE PHOSPHATASE 36E, ISOFORM A"/>
    <property type="match status" value="1"/>
</dbReference>
<feature type="domain" description="Tyrosine specific protein phosphatases" evidence="5">
    <location>
        <begin position="673"/>
        <end position="718"/>
    </location>
</feature>
<dbReference type="Proteomes" id="UP000018144">
    <property type="component" value="Unassembled WGS sequence"/>
</dbReference>
<dbReference type="STRING" id="1076935.U4LQG1"/>
<protein>
    <recommendedName>
        <fullName evidence="2">protein-tyrosine-phosphatase</fullName>
        <ecNumber evidence="2">3.1.3.48</ecNumber>
    </recommendedName>
</protein>